<proteinExistence type="predicted"/>
<dbReference type="EMBL" id="GBRH01163989">
    <property type="protein sequence ID" value="JAE33907.1"/>
    <property type="molecule type" value="Transcribed_RNA"/>
</dbReference>
<reference evidence="1" key="2">
    <citation type="journal article" date="2015" name="Data Brief">
        <title>Shoot transcriptome of the giant reed, Arundo donax.</title>
        <authorList>
            <person name="Barrero R.A."/>
            <person name="Guerrero F.D."/>
            <person name="Moolhuijzen P."/>
            <person name="Goolsby J.A."/>
            <person name="Tidwell J."/>
            <person name="Bellgard S.E."/>
            <person name="Bellgard M.I."/>
        </authorList>
    </citation>
    <scope>NUCLEOTIDE SEQUENCE</scope>
    <source>
        <tissue evidence="1">Shoot tissue taken approximately 20 cm above the soil surface</tissue>
    </source>
</reference>
<protein>
    <submittedName>
        <fullName evidence="1">Uncharacterized protein</fullName>
    </submittedName>
</protein>
<accession>A0A0A9HAX5</accession>
<name>A0A0A9HAX5_ARUDO</name>
<evidence type="ECO:0000313" key="1">
    <source>
        <dbReference type="EMBL" id="JAE33907.1"/>
    </source>
</evidence>
<sequence length="17" mass="2158">MKLQLHKKRKTTKLFKE</sequence>
<organism evidence="1">
    <name type="scientific">Arundo donax</name>
    <name type="common">Giant reed</name>
    <name type="synonym">Donax arundinaceus</name>
    <dbReference type="NCBI Taxonomy" id="35708"/>
    <lineage>
        <taxon>Eukaryota</taxon>
        <taxon>Viridiplantae</taxon>
        <taxon>Streptophyta</taxon>
        <taxon>Embryophyta</taxon>
        <taxon>Tracheophyta</taxon>
        <taxon>Spermatophyta</taxon>
        <taxon>Magnoliopsida</taxon>
        <taxon>Liliopsida</taxon>
        <taxon>Poales</taxon>
        <taxon>Poaceae</taxon>
        <taxon>PACMAD clade</taxon>
        <taxon>Arundinoideae</taxon>
        <taxon>Arundineae</taxon>
        <taxon>Arundo</taxon>
    </lineage>
</organism>
<reference evidence="1" key="1">
    <citation type="submission" date="2014-09" db="EMBL/GenBank/DDBJ databases">
        <authorList>
            <person name="Magalhaes I.L.F."/>
            <person name="Oliveira U."/>
            <person name="Santos F.R."/>
            <person name="Vidigal T.H.D.A."/>
            <person name="Brescovit A.D."/>
            <person name="Santos A.J."/>
        </authorList>
    </citation>
    <scope>NUCLEOTIDE SEQUENCE</scope>
    <source>
        <tissue evidence="1">Shoot tissue taken approximately 20 cm above the soil surface</tissue>
    </source>
</reference>
<dbReference type="AlphaFoldDB" id="A0A0A9HAX5"/>